<dbReference type="AlphaFoldDB" id="A0A0D8J014"/>
<reference evidence="12" key="1">
    <citation type="submission" date="2015-02" db="EMBL/GenBank/DDBJ databases">
        <title>A novel member of the family Ruminococcaceae isolated from human feces.</title>
        <authorList>
            <person name="Shkoporov A.N."/>
            <person name="Chaplin A.V."/>
            <person name="Motuzova O.V."/>
            <person name="Kafarskaia L.I."/>
            <person name="Khokhlova E.V."/>
            <person name="Efimov B.A."/>
        </authorList>
    </citation>
    <scope>NUCLEOTIDE SEQUENCE [LARGE SCALE GENOMIC DNA]</scope>
    <source>
        <strain evidence="12">585-1</strain>
    </source>
</reference>
<dbReference type="EMBL" id="VUNJ01000006">
    <property type="protein sequence ID" value="MST91729.1"/>
    <property type="molecule type" value="Genomic_DNA"/>
</dbReference>
<dbReference type="PANTHER" id="PTHR39321:SF3">
    <property type="entry name" value="PHOSPHOPANTETHEINE ADENYLYLTRANSFERASE"/>
    <property type="match status" value="1"/>
</dbReference>
<sequence length="206" mass="22243">MGPQKIILFGGTFDPPHNGHMTLLAGAIEAVRPDLVLVEPAGTPPHKRAGGTSAAHRLAMCECFRPLFPELVLDTTEIARGGKSYTIDTVRQMNVRYPGAQLYFPMGSDMLLWFRNWAAYRELLRRVVLVAHLRTGEDAAPVREYAAGLAAEGGTVLFAKAPVFPVSSTEVRALAAKGRPLDGLVPESVAAYIARHHLYTPAAGEA</sequence>
<dbReference type="Pfam" id="PF01467">
    <property type="entry name" value="CTP_transf_like"/>
    <property type="match status" value="1"/>
</dbReference>
<comment type="similarity">
    <text evidence="10">Belongs to the NadD family.</text>
</comment>
<evidence type="ECO:0000313" key="14">
    <source>
        <dbReference type="Proteomes" id="UP000032483"/>
    </source>
</evidence>
<dbReference type="GeneID" id="42856913"/>
<dbReference type="NCBIfam" id="TIGR00482">
    <property type="entry name" value="nicotinate (nicotinamide) nucleotide adenylyltransferase"/>
    <property type="match status" value="1"/>
</dbReference>
<keyword evidence="14" id="KW-1185">Reference proteome</keyword>
<evidence type="ECO:0000256" key="8">
    <source>
        <dbReference type="ARBA" id="ARBA00023027"/>
    </source>
</evidence>
<protein>
    <recommendedName>
        <fullName evidence="10">Probable nicotinate-nucleotide adenylyltransferase</fullName>
        <ecNumber evidence="10">2.7.7.18</ecNumber>
    </recommendedName>
    <alternativeName>
        <fullName evidence="10">Deamido-NAD(+) diphosphorylase</fullName>
    </alternativeName>
    <alternativeName>
        <fullName evidence="10">Deamido-NAD(+) pyrophosphorylase</fullName>
    </alternativeName>
    <alternativeName>
        <fullName evidence="10">Nicotinate mononucleotide adenylyltransferase</fullName>
        <shortName evidence="10">NaMN adenylyltransferase</shortName>
    </alternativeName>
</protein>
<comment type="function">
    <text evidence="1 10">Catalyzes the reversible adenylation of nicotinate mononucleotide (NaMN) to nicotinic acid adenine dinucleotide (NaAD).</text>
</comment>
<evidence type="ECO:0000256" key="7">
    <source>
        <dbReference type="ARBA" id="ARBA00022840"/>
    </source>
</evidence>
<dbReference type="NCBIfam" id="TIGR00125">
    <property type="entry name" value="cyt_tran_rel"/>
    <property type="match status" value="1"/>
</dbReference>
<dbReference type="InterPro" id="IPR005248">
    <property type="entry name" value="NadD/NMNAT"/>
</dbReference>
<dbReference type="EC" id="2.7.7.18" evidence="10"/>
<feature type="domain" description="Cytidyltransferase-like" evidence="11">
    <location>
        <begin position="8"/>
        <end position="173"/>
    </location>
</feature>
<evidence type="ECO:0000256" key="10">
    <source>
        <dbReference type="HAMAP-Rule" id="MF_00244"/>
    </source>
</evidence>
<dbReference type="Gene3D" id="3.40.50.620">
    <property type="entry name" value="HUPs"/>
    <property type="match status" value="1"/>
</dbReference>
<evidence type="ECO:0000256" key="9">
    <source>
        <dbReference type="ARBA" id="ARBA00048721"/>
    </source>
</evidence>
<evidence type="ECO:0000256" key="5">
    <source>
        <dbReference type="ARBA" id="ARBA00022695"/>
    </source>
</evidence>
<comment type="pathway">
    <text evidence="2 10">Cofactor biosynthesis; NAD(+) biosynthesis; deamido-NAD(+) from nicotinate D-ribonucleotide: step 1/1.</text>
</comment>
<dbReference type="GO" id="GO:0009435">
    <property type="term" value="P:NAD+ biosynthetic process"/>
    <property type="evidence" value="ECO:0007669"/>
    <property type="project" value="UniProtKB-UniRule"/>
</dbReference>
<keyword evidence="6 10" id="KW-0547">Nucleotide-binding</keyword>
<dbReference type="PANTHER" id="PTHR39321">
    <property type="entry name" value="NICOTINATE-NUCLEOTIDE ADENYLYLTRANSFERASE-RELATED"/>
    <property type="match status" value="1"/>
</dbReference>
<dbReference type="PATRIC" id="fig|1550024.3.peg.2278"/>
<evidence type="ECO:0000313" key="15">
    <source>
        <dbReference type="Proteomes" id="UP000431913"/>
    </source>
</evidence>
<dbReference type="EMBL" id="JXXK01000012">
    <property type="protein sequence ID" value="KJF39881.1"/>
    <property type="molecule type" value="Genomic_DNA"/>
</dbReference>
<accession>A0A0D8J014</accession>
<proteinExistence type="inferred from homology"/>
<gene>
    <name evidence="10 13" type="primary">nadD</name>
    <name evidence="13" type="ORF">FYJ76_07190</name>
    <name evidence="12" type="ORF">TQ39_09985</name>
</gene>
<evidence type="ECO:0000256" key="6">
    <source>
        <dbReference type="ARBA" id="ARBA00022741"/>
    </source>
</evidence>
<dbReference type="RefSeq" id="WP_050005423.1">
    <property type="nucleotide sequence ID" value="NZ_CAOJUJ010000014.1"/>
</dbReference>
<keyword evidence="5 10" id="KW-0548">Nucleotidyltransferase</keyword>
<evidence type="ECO:0000256" key="2">
    <source>
        <dbReference type="ARBA" id="ARBA00005019"/>
    </source>
</evidence>
<evidence type="ECO:0000256" key="3">
    <source>
        <dbReference type="ARBA" id="ARBA00022642"/>
    </source>
</evidence>
<dbReference type="HAMAP" id="MF_00244">
    <property type="entry name" value="NaMN_adenylyltr"/>
    <property type="match status" value="1"/>
</dbReference>
<dbReference type="InterPro" id="IPR004821">
    <property type="entry name" value="Cyt_trans-like"/>
</dbReference>
<keyword evidence="7 10" id="KW-0067">ATP-binding</keyword>
<dbReference type="Proteomes" id="UP000032483">
    <property type="component" value="Unassembled WGS sequence"/>
</dbReference>
<dbReference type="GO" id="GO:0004515">
    <property type="term" value="F:nicotinate-nucleotide adenylyltransferase activity"/>
    <property type="evidence" value="ECO:0007669"/>
    <property type="project" value="UniProtKB-UniRule"/>
</dbReference>
<dbReference type="SUPFAM" id="SSF52374">
    <property type="entry name" value="Nucleotidylyl transferase"/>
    <property type="match status" value="1"/>
</dbReference>
<keyword evidence="3 10" id="KW-0662">Pyridine nucleotide biosynthesis</keyword>
<keyword evidence="8 10" id="KW-0520">NAD</keyword>
<dbReference type="InterPro" id="IPR014729">
    <property type="entry name" value="Rossmann-like_a/b/a_fold"/>
</dbReference>
<reference evidence="13 15" key="2">
    <citation type="submission" date="2019-08" db="EMBL/GenBank/DDBJ databases">
        <title>In-depth cultivation of the pig gut microbiome towards novel bacterial diversity and tailored functional studies.</title>
        <authorList>
            <person name="Wylensek D."/>
            <person name="Hitch T.C.A."/>
            <person name="Clavel T."/>
        </authorList>
    </citation>
    <scope>NUCLEOTIDE SEQUENCE [LARGE SCALE GENOMIC DNA]</scope>
    <source>
        <strain evidence="13 15">WCA3-601-WT-6J</strain>
    </source>
</reference>
<keyword evidence="4 10" id="KW-0808">Transferase</keyword>
<dbReference type="UniPathway" id="UPA00253">
    <property type="reaction ID" value="UER00332"/>
</dbReference>
<evidence type="ECO:0000256" key="1">
    <source>
        <dbReference type="ARBA" id="ARBA00002324"/>
    </source>
</evidence>
<evidence type="ECO:0000259" key="11">
    <source>
        <dbReference type="Pfam" id="PF01467"/>
    </source>
</evidence>
<dbReference type="Proteomes" id="UP000431913">
    <property type="component" value="Unassembled WGS sequence"/>
</dbReference>
<evidence type="ECO:0000313" key="13">
    <source>
        <dbReference type="EMBL" id="MST91729.1"/>
    </source>
</evidence>
<evidence type="ECO:0000256" key="4">
    <source>
        <dbReference type="ARBA" id="ARBA00022679"/>
    </source>
</evidence>
<name>A0A0D8J014_9FIRM</name>
<comment type="catalytic activity">
    <reaction evidence="9 10">
        <text>nicotinate beta-D-ribonucleotide + ATP + H(+) = deamido-NAD(+) + diphosphate</text>
        <dbReference type="Rhea" id="RHEA:22860"/>
        <dbReference type="ChEBI" id="CHEBI:15378"/>
        <dbReference type="ChEBI" id="CHEBI:30616"/>
        <dbReference type="ChEBI" id="CHEBI:33019"/>
        <dbReference type="ChEBI" id="CHEBI:57502"/>
        <dbReference type="ChEBI" id="CHEBI:58437"/>
        <dbReference type="EC" id="2.7.7.18"/>
    </reaction>
</comment>
<dbReference type="CDD" id="cd02165">
    <property type="entry name" value="NMNAT"/>
    <property type="match status" value="1"/>
</dbReference>
<dbReference type="GO" id="GO:0005524">
    <property type="term" value="F:ATP binding"/>
    <property type="evidence" value="ECO:0007669"/>
    <property type="project" value="UniProtKB-KW"/>
</dbReference>
<organism evidence="12 14">
    <name type="scientific">Ruthenibacterium lactatiformans</name>
    <dbReference type="NCBI Taxonomy" id="1550024"/>
    <lineage>
        <taxon>Bacteria</taxon>
        <taxon>Bacillati</taxon>
        <taxon>Bacillota</taxon>
        <taxon>Clostridia</taxon>
        <taxon>Eubacteriales</taxon>
        <taxon>Oscillospiraceae</taxon>
        <taxon>Ruthenibacterium</taxon>
    </lineage>
</organism>
<comment type="caution">
    <text evidence="12">The sequence shown here is derived from an EMBL/GenBank/DDBJ whole genome shotgun (WGS) entry which is preliminary data.</text>
</comment>
<evidence type="ECO:0000313" key="12">
    <source>
        <dbReference type="EMBL" id="KJF39881.1"/>
    </source>
</evidence>